<accession>A0ACB6R5S0</accession>
<proteinExistence type="predicted"/>
<dbReference type="EMBL" id="MU003498">
    <property type="protein sequence ID" value="KAF2474188.1"/>
    <property type="molecule type" value="Genomic_DNA"/>
</dbReference>
<protein>
    <submittedName>
        <fullName evidence="1">Uncharacterized protein</fullName>
    </submittedName>
</protein>
<comment type="caution">
    <text evidence="1">The sequence shown here is derived from an EMBL/GenBank/DDBJ whole genome shotgun (WGS) entry which is preliminary data.</text>
</comment>
<reference evidence="1" key="1">
    <citation type="journal article" date="2020" name="Stud. Mycol.">
        <title>101 Dothideomycetes genomes: a test case for predicting lifestyles and emergence of pathogens.</title>
        <authorList>
            <person name="Haridas S."/>
            <person name="Albert R."/>
            <person name="Binder M."/>
            <person name="Bloem J."/>
            <person name="Labutti K."/>
            <person name="Salamov A."/>
            <person name="Andreopoulos B."/>
            <person name="Baker S."/>
            <person name="Barry K."/>
            <person name="Bills G."/>
            <person name="Bluhm B."/>
            <person name="Cannon C."/>
            <person name="Castanera R."/>
            <person name="Culley D."/>
            <person name="Daum C."/>
            <person name="Ezra D."/>
            <person name="Gonzalez J."/>
            <person name="Henrissat B."/>
            <person name="Kuo A."/>
            <person name="Liang C."/>
            <person name="Lipzen A."/>
            <person name="Lutzoni F."/>
            <person name="Magnuson J."/>
            <person name="Mondo S."/>
            <person name="Nolan M."/>
            <person name="Ohm R."/>
            <person name="Pangilinan J."/>
            <person name="Park H.-J."/>
            <person name="Ramirez L."/>
            <person name="Alfaro M."/>
            <person name="Sun H."/>
            <person name="Tritt A."/>
            <person name="Yoshinaga Y."/>
            <person name="Zwiers L.-H."/>
            <person name="Turgeon B."/>
            <person name="Goodwin S."/>
            <person name="Spatafora J."/>
            <person name="Crous P."/>
            <person name="Grigoriev I."/>
        </authorList>
    </citation>
    <scope>NUCLEOTIDE SEQUENCE</scope>
    <source>
        <strain evidence="1">ATCC 200398</strain>
    </source>
</reference>
<dbReference type="Proteomes" id="UP000799755">
    <property type="component" value="Unassembled WGS sequence"/>
</dbReference>
<gene>
    <name evidence="1" type="ORF">BDR25DRAFT_119863</name>
</gene>
<organism evidence="1 2">
    <name type="scientific">Lindgomyces ingoldianus</name>
    <dbReference type="NCBI Taxonomy" id="673940"/>
    <lineage>
        <taxon>Eukaryota</taxon>
        <taxon>Fungi</taxon>
        <taxon>Dikarya</taxon>
        <taxon>Ascomycota</taxon>
        <taxon>Pezizomycotina</taxon>
        <taxon>Dothideomycetes</taxon>
        <taxon>Pleosporomycetidae</taxon>
        <taxon>Pleosporales</taxon>
        <taxon>Lindgomycetaceae</taxon>
        <taxon>Lindgomyces</taxon>
    </lineage>
</organism>
<keyword evidence="2" id="KW-1185">Reference proteome</keyword>
<evidence type="ECO:0000313" key="2">
    <source>
        <dbReference type="Proteomes" id="UP000799755"/>
    </source>
</evidence>
<evidence type="ECO:0000313" key="1">
    <source>
        <dbReference type="EMBL" id="KAF2474188.1"/>
    </source>
</evidence>
<sequence length="392" mass="44281">MSSESKVYKKRPHRKVKSGCATCKRRKIKCDEEKPQCSNCVRYSADCVYPSPPSSDYIRDQASTSTSNTPPLVQTPESLVEEPPVPQCPPGSHDLPLRDLSLLHQWTISTCYGFGDNFPGDAEPWQVDVPKLGQQFSFLMRGILAVSALHLARLSTDHTVKMRYIQLAAYHQDLALPEYRNAITNVSEKNVHAILAFSALTTVYSFAAPKDAGSLFADGAPEWVFLHRGVGDIPPSWQGWIDNGPMDQQMHRRRVQPVEYTLNPEDYRLVGLHGFLTNLPAEEQIEGVHYDNALHWLRQAFALTYSPESRIGPKYGVLFWVEKVDQGYLELLGLQRPRALILLAHCCVLLKRASGFWYLDGFAEHVLKEMKPCLADEFLPWIEWPLQACGLS</sequence>
<name>A0ACB6R5S0_9PLEO</name>